<dbReference type="Proteomes" id="UP000070444">
    <property type="component" value="Unassembled WGS sequence"/>
</dbReference>
<evidence type="ECO:0000313" key="1">
    <source>
        <dbReference type="EMBL" id="KXN71224.1"/>
    </source>
</evidence>
<dbReference type="InterPro" id="IPR032675">
    <property type="entry name" value="LRR_dom_sf"/>
</dbReference>
<name>A0A137P8F0_CONC2</name>
<dbReference type="Gene3D" id="3.80.10.10">
    <property type="entry name" value="Ribonuclease Inhibitor"/>
    <property type="match status" value="1"/>
</dbReference>
<gene>
    <name evidence="1" type="ORF">CONCODRAFT_17064</name>
</gene>
<proteinExistence type="predicted"/>
<dbReference type="EMBL" id="KQ964480">
    <property type="protein sequence ID" value="KXN71224.1"/>
    <property type="molecule type" value="Genomic_DNA"/>
</dbReference>
<sequence length="525" mass="61075">MELIESQLNNLQISSDNKINNEVNNWSTIDELAFEKILSYVQKGRIIPISLTCKHWYKLSLPRIYSKVNVRKLGYFKKDYSNITSKFSFVKELVSSNIPKFTYDDIRLVTLCKNLSYLSLDNLLGMNGLEFLEFLDNMPNLRDLSLFGFDNRNGLSTVEFLELINSVADKFEKLEGLHLTKLDCFDIETNQLLLNSKILTNLKTFSLNPIENFNLGQIDTLCANFSNLCVLTLNLEYFFNANDLNELIYKCWLLPKLEELYIKFSTPNTEEYLFQAPQQNLITISNFHFKRLKVFNLRYLTSVRSFISQFSVPELDFSLKFEMYPENLTHLMLPKIDGKLLTEFSKHCPLLVEIIMESPLPPPCPGYEIFTNLKRVSATSFEYASIVHHFTMRRLMPNVTNFNLKSTYTNNTQLNQISLIFPNLHTLAINGAIPNINELLADPNTDKANWKQIYIFRFEYNPSKLLQLLQLLSNRLDYITLIWSGYQSNGINSSKLIYNQFKNTKVFTGFKESEFSYVGVELIER</sequence>
<evidence type="ECO:0000313" key="2">
    <source>
        <dbReference type="Proteomes" id="UP000070444"/>
    </source>
</evidence>
<reference evidence="1 2" key="1">
    <citation type="journal article" date="2015" name="Genome Biol. Evol.">
        <title>Phylogenomic analyses indicate that early fungi evolved digesting cell walls of algal ancestors of land plants.</title>
        <authorList>
            <person name="Chang Y."/>
            <person name="Wang S."/>
            <person name="Sekimoto S."/>
            <person name="Aerts A.L."/>
            <person name="Choi C."/>
            <person name="Clum A."/>
            <person name="LaButti K.M."/>
            <person name="Lindquist E.A."/>
            <person name="Yee Ngan C."/>
            <person name="Ohm R.A."/>
            <person name="Salamov A.A."/>
            <person name="Grigoriev I.V."/>
            <person name="Spatafora J.W."/>
            <person name="Berbee M.L."/>
        </authorList>
    </citation>
    <scope>NUCLEOTIDE SEQUENCE [LARGE SCALE GENOMIC DNA]</scope>
    <source>
        <strain evidence="1 2">NRRL 28638</strain>
    </source>
</reference>
<evidence type="ECO:0008006" key="3">
    <source>
        <dbReference type="Google" id="ProtNLM"/>
    </source>
</evidence>
<dbReference type="AlphaFoldDB" id="A0A137P8F0"/>
<accession>A0A137P8F0</accession>
<organism evidence="1 2">
    <name type="scientific">Conidiobolus coronatus (strain ATCC 28846 / CBS 209.66 / NRRL 28638)</name>
    <name type="common">Delacroixia coronata</name>
    <dbReference type="NCBI Taxonomy" id="796925"/>
    <lineage>
        <taxon>Eukaryota</taxon>
        <taxon>Fungi</taxon>
        <taxon>Fungi incertae sedis</taxon>
        <taxon>Zoopagomycota</taxon>
        <taxon>Entomophthoromycotina</taxon>
        <taxon>Entomophthoromycetes</taxon>
        <taxon>Entomophthorales</taxon>
        <taxon>Ancylistaceae</taxon>
        <taxon>Conidiobolus</taxon>
    </lineage>
</organism>
<protein>
    <recommendedName>
        <fullName evidence="3">F-box domain-containing protein</fullName>
    </recommendedName>
</protein>
<keyword evidence="2" id="KW-1185">Reference proteome</keyword>